<dbReference type="EMBL" id="UXUI01017385">
    <property type="protein sequence ID" value="VDD98064.1"/>
    <property type="molecule type" value="Genomic_DNA"/>
</dbReference>
<evidence type="ECO:0000313" key="3">
    <source>
        <dbReference type="WBParaSite" id="EVEC_0001369001-mRNA-1"/>
    </source>
</evidence>
<name>A0A0N4VRL9_ENTVE</name>
<dbReference type="WBParaSite" id="EVEC_0001369001-mRNA-1">
    <property type="protein sequence ID" value="EVEC_0001369001-mRNA-1"/>
    <property type="gene ID" value="EVEC_0001369001"/>
</dbReference>
<protein>
    <submittedName>
        <fullName evidence="1 3">Uncharacterized protein</fullName>
    </submittedName>
</protein>
<keyword evidence="2" id="KW-1185">Reference proteome</keyword>
<dbReference type="AlphaFoldDB" id="A0A0N4VRL9"/>
<evidence type="ECO:0000313" key="1">
    <source>
        <dbReference type="EMBL" id="VDD98064.1"/>
    </source>
</evidence>
<accession>A0A0N4VRL9</accession>
<reference evidence="1 2" key="2">
    <citation type="submission" date="2018-10" db="EMBL/GenBank/DDBJ databases">
        <authorList>
            <consortium name="Pathogen Informatics"/>
        </authorList>
    </citation>
    <scope>NUCLEOTIDE SEQUENCE [LARGE SCALE GENOMIC DNA]</scope>
</reference>
<reference evidence="3" key="1">
    <citation type="submission" date="2017-02" db="UniProtKB">
        <authorList>
            <consortium name="WormBaseParasite"/>
        </authorList>
    </citation>
    <scope>IDENTIFICATION</scope>
</reference>
<sequence length="90" mass="10218">MEEEEYRSVSASGILWKRMDVFVCQREFGVRRRLEFIAICRLLPMYAQPAVSSRPNSQNIARMSLKISIRQFVRTIGPNLAEGGGQSLLG</sequence>
<proteinExistence type="predicted"/>
<organism evidence="3">
    <name type="scientific">Enterobius vermicularis</name>
    <name type="common">Human pinworm</name>
    <dbReference type="NCBI Taxonomy" id="51028"/>
    <lineage>
        <taxon>Eukaryota</taxon>
        <taxon>Metazoa</taxon>
        <taxon>Ecdysozoa</taxon>
        <taxon>Nematoda</taxon>
        <taxon>Chromadorea</taxon>
        <taxon>Rhabditida</taxon>
        <taxon>Spirurina</taxon>
        <taxon>Oxyuridomorpha</taxon>
        <taxon>Oxyuroidea</taxon>
        <taxon>Oxyuridae</taxon>
        <taxon>Enterobius</taxon>
    </lineage>
</organism>
<gene>
    <name evidence="1" type="ORF">EVEC_LOCUS12815</name>
</gene>
<evidence type="ECO:0000313" key="2">
    <source>
        <dbReference type="Proteomes" id="UP000274131"/>
    </source>
</evidence>
<dbReference type="Proteomes" id="UP000274131">
    <property type="component" value="Unassembled WGS sequence"/>
</dbReference>